<evidence type="ECO:0000256" key="2">
    <source>
        <dbReference type="ARBA" id="ARBA00023015"/>
    </source>
</evidence>
<dbReference type="InterPro" id="IPR051677">
    <property type="entry name" value="AfsR-DnrI-RedD_regulator"/>
</dbReference>
<dbReference type="PANTHER" id="PTHR35807">
    <property type="entry name" value="TRANSCRIPTIONAL REGULATOR REDD-RELATED"/>
    <property type="match status" value="1"/>
</dbReference>
<dbReference type="AlphaFoldDB" id="A0A4Q7ZQU7"/>
<dbReference type="SUPFAM" id="SSF52540">
    <property type="entry name" value="P-loop containing nucleoside triphosphate hydrolases"/>
    <property type="match status" value="1"/>
</dbReference>
<evidence type="ECO:0000256" key="6">
    <source>
        <dbReference type="SAM" id="MobiDB-lite"/>
    </source>
</evidence>
<feature type="region of interest" description="Disordered" evidence="6">
    <location>
        <begin position="259"/>
        <end position="278"/>
    </location>
</feature>
<keyword evidence="4" id="KW-0804">Transcription</keyword>
<evidence type="ECO:0000256" key="1">
    <source>
        <dbReference type="ARBA" id="ARBA00005820"/>
    </source>
</evidence>
<dbReference type="GO" id="GO:0000160">
    <property type="term" value="P:phosphorelay signal transduction system"/>
    <property type="evidence" value="ECO:0007669"/>
    <property type="project" value="InterPro"/>
</dbReference>
<dbReference type="EMBL" id="SHKY01000001">
    <property type="protein sequence ID" value="RZU53487.1"/>
    <property type="molecule type" value="Genomic_DNA"/>
</dbReference>
<dbReference type="InterPro" id="IPR016032">
    <property type="entry name" value="Sig_transdc_resp-reg_C-effctor"/>
</dbReference>
<dbReference type="GO" id="GO:0003677">
    <property type="term" value="F:DNA binding"/>
    <property type="evidence" value="ECO:0007669"/>
    <property type="project" value="UniProtKB-UniRule"/>
</dbReference>
<dbReference type="SMART" id="SM00862">
    <property type="entry name" value="Trans_reg_C"/>
    <property type="match status" value="1"/>
</dbReference>
<dbReference type="Pfam" id="PF03704">
    <property type="entry name" value="BTAD"/>
    <property type="match status" value="1"/>
</dbReference>
<dbReference type="Proteomes" id="UP000292564">
    <property type="component" value="Unassembled WGS sequence"/>
</dbReference>
<evidence type="ECO:0000256" key="5">
    <source>
        <dbReference type="PROSITE-ProRule" id="PRU01091"/>
    </source>
</evidence>
<proteinExistence type="inferred from homology"/>
<comment type="similarity">
    <text evidence="1">Belongs to the AfsR/DnrI/RedD regulatory family.</text>
</comment>
<keyword evidence="9" id="KW-1185">Reference proteome</keyword>
<dbReference type="RefSeq" id="WP_165449619.1">
    <property type="nucleotide sequence ID" value="NZ_SHKY01000001.1"/>
</dbReference>
<dbReference type="Pfam" id="PF13191">
    <property type="entry name" value="AAA_16"/>
    <property type="match status" value="1"/>
</dbReference>
<accession>A0A4Q7ZQU7</accession>
<evidence type="ECO:0000313" key="9">
    <source>
        <dbReference type="Proteomes" id="UP000292564"/>
    </source>
</evidence>
<feature type="domain" description="OmpR/PhoB-type" evidence="7">
    <location>
        <begin position="5"/>
        <end position="109"/>
    </location>
</feature>
<keyword evidence="2" id="KW-0805">Transcription regulation</keyword>
<dbReference type="InterPro" id="IPR011990">
    <property type="entry name" value="TPR-like_helical_dom_sf"/>
</dbReference>
<organism evidence="8 9">
    <name type="scientific">Krasilnikovia cinnamomea</name>
    <dbReference type="NCBI Taxonomy" id="349313"/>
    <lineage>
        <taxon>Bacteria</taxon>
        <taxon>Bacillati</taxon>
        <taxon>Actinomycetota</taxon>
        <taxon>Actinomycetes</taxon>
        <taxon>Micromonosporales</taxon>
        <taxon>Micromonosporaceae</taxon>
        <taxon>Krasilnikovia</taxon>
    </lineage>
</organism>
<dbReference type="Gene3D" id="1.10.10.10">
    <property type="entry name" value="Winged helix-like DNA-binding domain superfamily/Winged helix DNA-binding domain"/>
    <property type="match status" value="1"/>
</dbReference>
<dbReference type="Pfam" id="PF00486">
    <property type="entry name" value="Trans_reg_C"/>
    <property type="match status" value="1"/>
</dbReference>
<dbReference type="PANTHER" id="PTHR35807:SF1">
    <property type="entry name" value="TRANSCRIPTIONAL REGULATOR REDD"/>
    <property type="match status" value="1"/>
</dbReference>
<dbReference type="SMART" id="SM01043">
    <property type="entry name" value="BTAD"/>
    <property type="match status" value="1"/>
</dbReference>
<reference evidence="8 9" key="1">
    <citation type="submission" date="2019-02" db="EMBL/GenBank/DDBJ databases">
        <title>Sequencing the genomes of 1000 actinobacteria strains.</title>
        <authorList>
            <person name="Klenk H.-P."/>
        </authorList>
    </citation>
    <scope>NUCLEOTIDE SEQUENCE [LARGE SCALE GENOMIC DNA]</scope>
    <source>
        <strain evidence="8 9">DSM 45162</strain>
    </source>
</reference>
<evidence type="ECO:0000313" key="8">
    <source>
        <dbReference type="EMBL" id="RZU53487.1"/>
    </source>
</evidence>
<evidence type="ECO:0000256" key="4">
    <source>
        <dbReference type="ARBA" id="ARBA00023163"/>
    </source>
</evidence>
<keyword evidence="3 5" id="KW-0238">DNA-binding</keyword>
<evidence type="ECO:0000256" key="3">
    <source>
        <dbReference type="ARBA" id="ARBA00023125"/>
    </source>
</evidence>
<dbReference type="Gene3D" id="1.25.40.10">
    <property type="entry name" value="Tetratricopeptide repeat domain"/>
    <property type="match status" value="1"/>
</dbReference>
<dbReference type="SUPFAM" id="SSF46894">
    <property type="entry name" value="C-terminal effector domain of the bipartite response regulators"/>
    <property type="match status" value="1"/>
</dbReference>
<dbReference type="PROSITE" id="PS51755">
    <property type="entry name" value="OMPR_PHOB"/>
    <property type="match status" value="1"/>
</dbReference>
<dbReference type="GO" id="GO:0006355">
    <property type="term" value="P:regulation of DNA-templated transcription"/>
    <property type="evidence" value="ECO:0007669"/>
    <property type="project" value="InterPro"/>
</dbReference>
<evidence type="ECO:0000259" key="7">
    <source>
        <dbReference type="PROSITE" id="PS51755"/>
    </source>
</evidence>
<dbReference type="SUPFAM" id="SSF48452">
    <property type="entry name" value="TPR-like"/>
    <property type="match status" value="1"/>
</dbReference>
<gene>
    <name evidence="8" type="ORF">EV385_5416</name>
</gene>
<feature type="DNA-binding region" description="OmpR/PhoB-type" evidence="5">
    <location>
        <begin position="5"/>
        <end position="109"/>
    </location>
</feature>
<dbReference type="InterPro" id="IPR027417">
    <property type="entry name" value="P-loop_NTPase"/>
</dbReference>
<sequence>MVGREGAGKRHEMHVRLLGPVRALRDGSELDLGSQYRRALFAVLAMHANHPVSREQLVNALWGADAPPSAVGNLYTYVSTLRAALEPGRDRWSAGQVLSSGAGSYRLQMPATNIDVCQFDALRDRARELRTAGDLDAELPVLRSALELWQGEALAGIPGPFAQTQRMRLGELRLATVERQAAVMLEVGRHEDVITELRALAEQHPLRENLHGLLMTALCRAGRRTQALDVYRRVQDLLIEQAGTEPNDTLRQLYQRIAAGDTDPRPPDTGALQREPVRSAAGSAGWAAGAGAGGRPPFVGRAAQLRLLRRAVDAVRAGRGGSIWIDGEPGSGKSAVLTEALRDAGRSGCRVRWGVGDELARQVPLNVLLECFDPDVDAASGGVAGLVQALRNPAGELAGDPAATVDQALTLVQSVCARSPLILVVDDLQWADDVTLLVWDGLHRLTRRLPLLLIAATRPLPRRGRLDILRSLVAGHGAEMTSLPPLEPAEAAALARALAPAHGPALVDSAVASAGGNPCYLTHLLAADVTTGAPLALVSAVDRHLEPLTDEMRQILRALALLGEHSTIAELCAATGRSSPAVIHTVDQALLAGLLTGSVAHAWFRHPVVPRVLRDHIPTALRGLLHHEYAERIAKAGGSPEQVLRQLLAGPARLDAWAAGWLVEHADALSVRMPEATTDALRRATAQPALEQPMLQRLTACLGRHLLRRGLAANPGANRVKARTSDPALPTRLILDLRPPVRGRSSTCLAPPTIICG</sequence>
<protein>
    <submittedName>
        <fullName evidence="8">DNA-binding SARP family transcriptional activator</fullName>
    </submittedName>
</protein>
<dbReference type="InterPro" id="IPR041664">
    <property type="entry name" value="AAA_16"/>
</dbReference>
<comment type="caution">
    <text evidence="8">The sequence shown here is derived from an EMBL/GenBank/DDBJ whole genome shotgun (WGS) entry which is preliminary data.</text>
</comment>
<dbReference type="InterPro" id="IPR036388">
    <property type="entry name" value="WH-like_DNA-bd_sf"/>
</dbReference>
<dbReference type="InterPro" id="IPR005158">
    <property type="entry name" value="BTAD"/>
</dbReference>
<dbReference type="InterPro" id="IPR001867">
    <property type="entry name" value="OmpR/PhoB-type_DNA-bd"/>
</dbReference>
<dbReference type="CDD" id="cd15831">
    <property type="entry name" value="BTAD"/>
    <property type="match status" value="1"/>
</dbReference>
<name>A0A4Q7ZQU7_9ACTN</name>